<keyword evidence="1" id="KW-1133">Transmembrane helix</keyword>
<accession>A0AAN6Y6W4</accession>
<feature type="transmembrane region" description="Helical" evidence="1">
    <location>
        <begin position="7"/>
        <end position="27"/>
    </location>
</feature>
<keyword evidence="3" id="KW-1185">Reference proteome</keyword>
<reference evidence="2" key="1">
    <citation type="journal article" date="2023" name="Mol. Phylogenet. Evol.">
        <title>Genome-scale phylogeny and comparative genomics of the fungal order Sordariales.</title>
        <authorList>
            <person name="Hensen N."/>
            <person name="Bonometti L."/>
            <person name="Westerberg I."/>
            <person name="Brannstrom I.O."/>
            <person name="Guillou S."/>
            <person name="Cros-Aarteil S."/>
            <person name="Calhoun S."/>
            <person name="Haridas S."/>
            <person name="Kuo A."/>
            <person name="Mondo S."/>
            <person name="Pangilinan J."/>
            <person name="Riley R."/>
            <person name="LaButti K."/>
            <person name="Andreopoulos B."/>
            <person name="Lipzen A."/>
            <person name="Chen C."/>
            <person name="Yan M."/>
            <person name="Daum C."/>
            <person name="Ng V."/>
            <person name="Clum A."/>
            <person name="Steindorff A."/>
            <person name="Ohm R.A."/>
            <person name="Martin F."/>
            <person name="Silar P."/>
            <person name="Natvig D.O."/>
            <person name="Lalanne C."/>
            <person name="Gautier V."/>
            <person name="Ament-Velasquez S.L."/>
            <person name="Kruys A."/>
            <person name="Hutchinson M.I."/>
            <person name="Powell A.J."/>
            <person name="Barry K."/>
            <person name="Miller A.N."/>
            <person name="Grigoriev I.V."/>
            <person name="Debuchy R."/>
            <person name="Gladieux P."/>
            <person name="Hiltunen Thoren M."/>
            <person name="Johannesson H."/>
        </authorList>
    </citation>
    <scope>NUCLEOTIDE SEQUENCE</scope>
    <source>
        <strain evidence="2">PSN293</strain>
    </source>
</reference>
<evidence type="ECO:0000256" key="1">
    <source>
        <dbReference type="SAM" id="Phobius"/>
    </source>
</evidence>
<keyword evidence="1" id="KW-0812">Transmembrane</keyword>
<protein>
    <submittedName>
        <fullName evidence="2">Uncharacterized protein</fullName>
    </submittedName>
</protein>
<dbReference type="EMBL" id="MU858154">
    <property type="protein sequence ID" value="KAK4211217.1"/>
    <property type="molecule type" value="Genomic_DNA"/>
</dbReference>
<evidence type="ECO:0000313" key="2">
    <source>
        <dbReference type="EMBL" id="KAK4211217.1"/>
    </source>
</evidence>
<proteinExistence type="predicted"/>
<dbReference type="Proteomes" id="UP001301769">
    <property type="component" value="Unassembled WGS sequence"/>
</dbReference>
<dbReference type="AlphaFoldDB" id="A0AAN6Y6W4"/>
<name>A0AAN6Y6W4_9PEZI</name>
<gene>
    <name evidence="2" type="ORF">QBC37DRAFT_427344</name>
</gene>
<feature type="transmembrane region" description="Helical" evidence="1">
    <location>
        <begin position="33"/>
        <end position="66"/>
    </location>
</feature>
<organism evidence="2 3">
    <name type="scientific">Rhypophila decipiens</name>
    <dbReference type="NCBI Taxonomy" id="261697"/>
    <lineage>
        <taxon>Eukaryota</taxon>
        <taxon>Fungi</taxon>
        <taxon>Dikarya</taxon>
        <taxon>Ascomycota</taxon>
        <taxon>Pezizomycotina</taxon>
        <taxon>Sordariomycetes</taxon>
        <taxon>Sordariomycetidae</taxon>
        <taxon>Sordariales</taxon>
        <taxon>Naviculisporaceae</taxon>
        <taxon>Rhypophila</taxon>
    </lineage>
</organism>
<evidence type="ECO:0000313" key="3">
    <source>
        <dbReference type="Proteomes" id="UP001301769"/>
    </source>
</evidence>
<comment type="caution">
    <text evidence="2">The sequence shown here is derived from an EMBL/GenBank/DDBJ whole genome shotgun (WGS) entry which is preliminary data.</text>
</comment>
<keyword evidence="1" id="KW-0472">Membrane</keyword>
<sequence length="81" mass="9156">MGFSLILYILNFVAGFVMGRLGLFFGAGTWDILGLFLSFFFGLFPVTFLVSGSFMYYLFLVVFFGLPVEHRKGNSLTIITY</sequence>
<reference evidence="2" key="2">
    <citation type="submission" date="2023-05" db="EMBL/GenBank/DDBJ databases">
        <authorList>
            <consortium name="Lawrence Berkeley National Laboratory"/>
            <person name="Steindorff A."/>
            <person name="Hensen N."/>
            <person name="Bonometti L."/>
            <person name="Westerberg I."/>
            <person name="Brannstrom I.O."/>
            <person name="Guillou S."/>
            <person name="Cros-Aarteil S."/>
            <person name="Calhoun S."/>
            <person name="Haridas S."/>
            <person name="Kuo A."/>
            <person name="Mondo S."/>
            <person name="Pangilinan J."/>
            <person name="Riley R."/>
            <person name="Labutti K."/>
            <person name="Andreopoulos B."/>
            <person name="Lipzen A."/>
            <person name="Chen C."/>
            <person name="Yanf M."/>
            <person name="Daum C."/>
            <person name="Ng V."/>
            <person name="Clum A."/>
            <person name="Ohm R."/>
            <person name="Martin F."/>
            <person name="Silar P."/>
            <person name="Natvig D."/>
            <person name="Lalanne C."/>
            <person name="Gautier V."/>
            <person name="Ament-Velasquez S.L."/>
            <person name="Kruys A."/>
            <person name="Hutchinson M.I."/>
            <person name="Powell A.J."/>
            <person name="Barry K."/>
            <person name="Miller A.N."/>
            <person name="Grigoriev I.V."/>
            <person name="Debuchy R."/>
            <person name="Gladieux P."/>
            <person name="Thoren M.H."/>
            <person name="Johannesson H."/>
        </authorList>
    </citation>
    <scope>NUCLEOTIDE SEQUENCE</scope>
    <source>
        <strain evidence="2">PSN293</strain>
    </source>
</reference>